<dbReference type="InterPro" id="IPR043502">
    <property type="entry name" value="DNA/RNA_pol_sf"/>
</dbReference>
<evidence type="ECO:0000256" key="1">
    <source>
        <dbReference type="ARBA" id="ARBA00004141"/>
    </source>
</evidence>
<feature type="region of interest" description="Disordered" evidence="6">
    <location>
        <begin position="537"/>
        <end position="561"/>
    </location>
</feature>
<dbReference type="CDD" id="cd09272">
    <property type="entry name" value="RNase_HI_RT_Ty1"/>
    <property type="match status" value="1"/>
</dbReference>
<dbReference type="Pfam" id="PF07727">
    <property type="entry name" value="RVT_2"/>
    <property type="match status" value="1"/>
</dbReference>
<dbReference type="InterPro" id="IPR000620">
    <property type="entry name" value="EamA_dom"/>
</dbReference>
<organism evidence="9 10">
    <name type="scientific">Hibiscus syriacus</name>
    <name type="common">Rose of Sharon</name>
    <dbReference type="NCBI Taxonomy" id="106335"/>
    <lineage>
        <taxon>Eukaryota</taxon>
        <taxon>Viridiplantae</taxon>
        <taxon>Streptophyta</taxon>
        <taxon>Embryophyta</taxon>
        <taxon>Tracheophyta</taxon>
        <taxon>Spermatophyta</taxon>
        <taxon>Magnoliopsida</taxon>
        <taxon>eudicotyledons</taxon>
        <taxon>Gunneridae</taxon>
        <taxon>Pentapetalae</taxon>
        <taxon>rosids</taxon>
        <taxon>malvids</taxon>
        <taxon>Malvales</taxon>
        <taxon>Malvaceae</taxon>
        <taxon>Malvoideae</taxon>
        <taxon>Hibiscus</taxon>
    </lineage>
</organism>
<dbReference type="GO" id="GO:0015074">
    <property type="term" value="P:DNA integration"/>
    <property type="evidence" value="ECO:0007669"/>
    <property type="project" value="InterPro"/>
</dbReference>
<dbReference type="GO" id="GO:0003676">
    <property type="term" value="F:nucleic acid binding"/>
    <property type="evidence" value="ECO:0007669"/>
    <property type="project" value="InterPro"/>
</dbReference>
<sequence length="1009" mass="111413">MEATIRVGRHELKRVTGIALVDKVTDVNPEEKILFDDHKEIESKRSLRLLLPPILDQGFFYLGMKYTSASFTSAIMNAVPSVTFVIALIFRFQPLKFVHILSDQIGACEDEVRSIAKVIGTLVTLSGALLMTLYKGRVIELIWSRNTSHHGSRRTGDSSDKHWISGTLLILVGCVAWSCFYVLQSITKKKYRAELSLSSLICLAGTIQSLTIALAVEHHPSGWAMGLNSRLFAPLYSGIFSSGITYYVQGLVMKTRGPVFVTAFNPLCMIIVAALGSALLGEQIHLGRLGFPTSLLSDREQGGLSRAVSAAVRLVSGRGRGRGRGRGWFLANGVQQRVSCPSTSEQNGKAERKHIHVVEMGLALLAEAALPLKFWSHAFLSAVHLINRLPTEVLNGKSPFEVLYQQTPDYSMLKVFGCACFPLLRPFNQHKLDFRSKQCVFLGYSPSYKGYKCLDENGRIFISRHVVFDEEVFPYSEGKAANPSRGSSDSILPIIQSTRWSNQVAGEAPNSTCAYTQDPGTLVADAPHVVGAIEDSTCAGSDSITPADEADPGSSASTNLNGNEFELCEESQPTTTQCDEDQCNVHPMVTEASGIYKPKVFQVACSDKEPHTIREAMKSSEWKAAAQAEYDALMKTTRGRLFHCRVVGNQFLQQPGIDYHEVFSPVVKPATAMSRVMVTWSVNSTSHYGLKQAPQAWFEKLKEYLENQRFVLSRSDASLFVKETAGTIVYLLVYVDDIIVRCLAVVKETAGTIVGLEDAKGLPTMATSCKLTVDNGTPVKTLLTIALQYVVITRPDIAFAVNRVCQFMQSPCDIHLQAVKRILRYLQATVDFGLRFLASSRLSLTGFADANWGSDADDRRSTSGYCIYFAGNLVSWGSRKQQVVARSTAEAEYRSVACAAAEMAWLESLLRELRVTVHGKFVLWCDNSSAVAVCANPILHSKFKHVELDLFFVREMVAAGKLFVQEIPAFEQVADVLTKPLSAPMFLKHRQWLLVSQIPDKFVHSQVEE</sequence>
<dbReference type="AlphaFoldDB" id="A0A6A2YCL7"/>
<feature type="transmembrane region" description="Helical" evidence="7">
    <location>
        <begin position="231"/>
        <end position="248"/>
    </location>
</feature>
<evidence type="ECO:0000256" key="5">
    <source>
        <dbReference type="ARBA" id="ARBA00023136"/>
    </source>
</evidence>
<dbReference type="Proteomes" id="UP000436088">
    <property type="component" value="Unassembled WGS sequence"/>
</dbReference>
<comment type="subcellular location">
    <subcellularLocation>
        <location evidence="1">Membrane</location>
        <topology evidence="1">Multi-pass membrane protein</topology>
    </subcellularLocation>
</comment>
<keyword evidence="10" id="KW-1185">Reference proteome</keyword>
<protein>
    <submittedName>
        <fullName evidence="9">WAT1-related protein</fullName>
    </submittedName>
</protein>
<evidence type="ECO:0000313" key="10">
    <source>
        <dbReference type="Proteomes" id="UP000436088"/>
    </source>
</evidence>
<reference evidence="9" key="1">
    <citation type="submission" date="2019-09" db="EMBL/GenBank/DDBJ databases">
        <title>Draft genome information of white flower Hibiscus syriacus.</title>
        <authorList>
            <person name="Kim Y.-M."/>
        </authorList>
    </citation>
    <scope>NUCLEOTIDE SEQUENCE [LARGE SCALE GENOMIC DNA]</scope>
    <source>
        <strain evidence="9">YM2019G1</strain>
    </source>
</reference>
<dbReference type="PANTHER" id="PTHR31218">
    <property type="entry name" value="WAT1-RELATED PROTEIN"/>
    <property type="match status" value="1"/>
</dbReference>
<dbReference type="SUPFAM" id="SSF56672">
    <property type="entry name" value="DNA/RNA polymerases"/>
    <property type="match status" value="1"/>
</dbReference>
<evidence type="ECO:0000259" key="8">
    <source>
        <dbReference type="PROSITE" id="PS50994"/>
    </source>
</evidence>
<keyword evidence="4 7" id="KW-1133">Transmembrane helix</keyword>
<feature type="transmembrane region" description="Helical" evidence="7">
    <location>
        <begin position="195"/>
        <end position="216"/>
    </location>
</feature>
<dbReference type="GO" id="GO:0016020">
    <property type="term" value="C:membrane"/>
    <property type="evidence" value="ECO:0007669"/>
    <property type="project" value="UniProtKB-SubCell"/>
</dbReference>
<evidence type="ECO:0000256" key="2">
    <source>
        <dbReference type="ARBA" id="ARBA00007635"/>
    </source>
</evidence>
<dbReference type="Pfam" id="PF00892">
    <property type="entry name" value="EamA"/>
    <property type="match status" value="1"/>
</dbReference>
<feature type="transmembrane region" description="Helical" evidence="7">
    <location>
        <begin position="163"/>
        <end position="183"/>
    </location>
</feature>
<dbReference type="GO" id="GO:0022857">
    <property type="term" value="F:transmembrane transporter activity"/>
    <property type="evidence" value="ECO:0007669"/>
    <property type="project" value="InterPro"/>
</dbReference>
<dbReference type="InterPro" id="IPR013103">
    <property type="entry name" value="RVT_2"/>
</dbReference>
<keyword evidence="5 7" id="KW-0472">Membrane</keyword>
<feature type="transmembrane region" description="Helical" evidence="7">
    <location>
        <begin position="74"/>
        <end position="93"/>
    </location>
</feature>
<dbReference type="PROSITE" id="PS50994">
    <property type="entry name" value="INTEGRASE"/>
    <property type="match status" value="1"/>
</dbReference>
<accession>A0A6A2YCL7</accession>
<dbReference type="InterPro" id="IPR012337">
    <property type="entry name" value="RNaseH-like_sf"/>
</dbReference>
<dbReference type="SUPFAM" id="SSF53098">
    <property type="entry name" value="Ribonuclease H-like"/>
    <property type="match status" value="1"/>
</dbReference>
<keyword evidence="3 7" id="KW-0812">Transmembrane</keyword>
<dbReference type="Gene3D" id="3.30.420.10">
    <property type="entry name" value="Ribonuclease H-like superfamily/Ribonuclease H"/>
    <property type="match status" value="1"/>
</dbReference>
<dbReference type="SUPFAM" id="SSF103481">
    <property type="entry name" value="Multidrug resistance efflux transporter EmrE"/>
    <property type="match status" value="1"/>
</dbReference>
<evidence type="ECO:0000256" key="4">
    <source>
        <dbReference type="ARBA" id="ARBA00022989"/>
    </source>
</evidence>
<feature type="transmembrane region" description="Helical" evidence="7">
    <location>
        <begin position="260"/>
        <end position="280"/>
    </location>
</feature>
<name>A0A6A2YCL7_HIBSY</name>
<evidence type="ECO:0000256" key="3">
    <source>
        <dbReference type="ARBA" id="ARBA00022692"/>
    </source>
</evidence>
<comment type="similarity">
    <text evidence="2">Belongs to the drug/metabolite transporter (DMT) superfamily. Plant drug/metabolite exporter (P-DME) (TC 2.A.7.4) family.</text>
</comment>
<evidence type="ECO:0000256" key="6">
    <source>
        <dbReference type="SAM" id="MobiDB-lite"/>
    </source>
</evidence>
<comment type="caution">
    <text evidence="9">The sequence shown here is derived from an EMBL/GenBank/DDBJ whole genome shotgun (WGS) entry which is preliminary data.</text>
</comment>
<dbReference type="InterPro" id="IPR030184">
    <property type="entry name" value="WAT1-related"/>
</dbReference>
<dbReference type="EMBL" id="VEPZ02001528">
    <property type="protein sequence ID" value="KAE8669454.1"/>
    <property type="molecule type" value="Genomic_DNA"/>
</dbReference>
<dbReference type="InterPro" id="IPR001584">
    <property type="entry name" value="Integrase_cat-core"/>
</dbReference>
<evidence type="ECO:0000313" key="9">
    <source>
        <dbReference type="EMBL" id="KAE8669454.1"/>
    </source>
</evidence>
<proteinExistence type="inferred from homology"/>
<dbReference type="Pfam" id="PF25597">
    <property type="entry name" value="SH3_retrovirus"/>
    <property type="match status" value="1"/>
</dbReference>
<evidence type="ECO:0000256" key="7">
    <source>
        <dbReference type="SAM" id="Phobius"/>
    </source>
</evidence>
<dbReference type="InterPro" id="IPR057670">
    <property type="entry name" value="SH3_retrovirus"/>
</dbReference>
<gene>
    <name evidence="9" type="ORF">F3Y22_tig00112236pilonHSYRG00083</name>
</gene>
<feature type="domain" description="Integrase catalytic" evidence="8">
    <location>
        <begin position="216"/>
        <end position="407"/>
    </location>
</feature>
<dbReference type="InterPro" id="IPR036397">
    <property type="entry name" value="RNaseH_sf"/>
</dbReference>
<dbReference type="InterPro" id="IPR037185">
    <property type="entry name" value="EmrE-like"/>
</dbReference>